<evidence type="ECO:0000256" key="3">
    <source>
        <dbReference type="SAM" id="SignalP"/>
    </source>
</evidence>
<feature type="signal peptide" evidence="3">
    <location>
        <begin position="1"/>
        <end position="17"/>
    </location>
</feature>
<dbReference type="InterPro" id="IPR016169">
    <property type="entry name" value="FAD-bd_PCMH_sub2"/>
</dbReference>
<evidence type="ECO:0000259" key="4">
    <source>
        <dbReference type="PROSITE" id="PS51387"/>
    </source>
</evidence>
<dbReference type="PANTHER" id="PTHR13878:SF91">
    <property type="entry name" value="FAD BINDING DOMAIN PROTEIN (AFU_ORTHOLOGUE AFUA_6G12070)-RELATED"/>
    <property type="match status" value="1"/>
</dbReference>
<protein>
    <recommendedName>
        <fullName evidence="4">FAD-binding PCMH-type domain-containing protein</fullName>
    </recommendedName>
</protein>
<dbReference type="InterPro" id="IPR016166">
    <property type="entry name" value="FAD-bd_PCMH"/>
</dbReference>
<dbReference type="InterPro" id="IPR012951">
    <property type="entry name" value="BBE"/>
</dbReference>
<name>A0A6A5Z0N3_9PLEO</name>
<accession>A0A6A5Z0N3</accession>
<dbReference type="GO" id="GO:0071949">
    <property type="term" value="F:FAD binding"/>
    <property type="evidence" value="ECO:0007669"/>
    <property type="project" value="InterPro"/>
</dbReference>
<dbReference type="SUPFAM" id="SSF56176">
    <property type="entry name" value="FAD-binding/transporter-associated domain-like"/>
    <property type="match status" value="1"/>
</dbReference>
<dbReference type="Pfam" id="PF01565">
    <property type="entry name" value="FAD_binding_4"/>
    <property type="match status" value="1"/>
</dbReference>
<proteinExistence type="inferred from homology"/>
<dbReference type="Gene3D" id="3.30.465.10">
    <property type="match status" value="2"/>
</dbReference>
<dbReference type="InterPro" id="IPR050432">
    <property type="entry name" value="FAD-linked_Oxidoreductases_BP"/>
</dbReference>
<comment type="similarity">
    <text evidence="1">Belongs to the oxygen-dependent FAD-linked oxidoreductase family.</text>
</comment>
<feature type="chain" id="PRO_5025501951" description="FAD-binding PCMH-type domain-containing protein" evidence="3">
    <location>
        <begin position="18"/>
        <end position="578"/>
    </location>
</feature>
<feature type="domain" description="FAD-binding PCMH-type" evidence="4">
    <location>
        <begin position="122"/>
        <end position="301"/>
    </location>
</feature>
<dbReference type="PANTHER" id="PTHR13878">
    <property type="entry name" value="GULONOLACTONE OXIDASE"/>
    <property type="match status" value="1"/>
</dbReference>
<evidence type="ECO:0000313" key="6">
    <source>
        <dbReference type="Proteomes" id="UP000799770"/>
    </source>
</evidence>
<dbReference type="InterPro" id="IPR036318">
    <property type="entry name" value="FAD-bd_PCMH-like_sf"/>
</dbReference>
<dbReference type="OrthoDB" id="9983560at2759"/>
<keyword evidence="6" id="KW-1185">Reference proteome</keyword>
<dbReference type="InterPro" id="IPR006094">
    <property type="entry name" value="Oxid_FAD_bind_N"/>
</dbReference>
<dbReference type="GO" id="GO:0016491">
    <property type="term" value="F:oxidoreductase activity"/>
    <property type="evidence" value="ECO:0007669"/>
    <property type="project" value="UniProtKB-KW"/>
</dbReference>
<keyword evidence="2" id="KW-0560">Oxidoreductase</keyword>
<organism evidence="5 6">
    <name type="scientific">Lophiotrema nucula</name>
    <dbReference type="NCBI Taxonomy" id="690887"/>
    <lineage>
        <taxon>Eukaryota</taxon>
        <taxon>Fungi</taxon>
        <taxon>Dikarya</taxon>
        <taxon>Ascomycota</taxon>
        <taxon>Pezizomycotina</taxon>
        <taxon>Dothideomycetes</taxon>
        <taxon>Pleosporomycetidae</taxon>
        <taxon>Pleosporales</taxon>
        <taxon>Lophiotremataceae</taxon>
        <taxon>Lophiotrema</taxon>
    </lineage>
</organism>
<reference evidence="5" key="1">
    <citation type="journal article" date="2020" name="Stud. Mycol.">
        <title>101 Dothideomycetes genomes: a test case for predicting lifestyles and emergence of pathogens.</title>
        <authorList>
            <person name="Haridas S."/>
            <person name="Albert R."/>
            <person name="Binder M."/>
            <person name="Bloem J."/>
            <person name="Labutti K."/>
            <person name="Salamov A."/>
            <person name="Andreopoulos B."/>
            <person name="Baker S."/>
            <person name="Barry K."/>
            <person name="Bills G."/>
            <person name="Bluhm B."/>
            <person name="Cannon C."/>
            <person name="Castanera R."/>
            <person name="Culley D."/>
            <person name="Daum C."/>
            <person name="Ezra D."/>
            <person name="Gonzalez J."/>
            <person name="Henrissat B."/>
            <person name="Kuo A."/>
            <person name="Liang C."/>
            <person name="Lipzen A."/>
            <person name="Lutzoni F."/>
            <person name="Magnuson J."/>
            <person name="Mondo S."/>
            <person name="Nolan M."/>
            <person name="Ohm R."/>
            <person name="Pangilinan J."/>
            <person name="Park H.-J."/>
            <person name="Ramirez L."/>
            <person name="Alfaro M."/>
            <person name="Sun H."/>
            <person name="Tritt A."/>
            <person name="Yoshinaga Y."/>
            <person name="Zwiers L.-H."/>
            <person name="Turgeon B."/>
            <person name="Goodwin S."/>
            <person name="Spatafora J."/>
            <person name="Crous P."/>
            <person name="Grigoriev I."/>
        </authorList>
    </citation>
    <scope>NUCLEOTIDE SEQUENCE</scope>
    <source>
        <strain evidence="5">CBS 627.86</strain>
    </source>
</reference>
<dbReference type="AlphaFoldDB" id="A0A6A5Z0N3"/>
<evidence type="ECO:0000256" key="2">
    <source>
        <dbReference type="ARBA" id="ARBA00023002"/>
    </source>
</evidence>
<dbReference type="PROSITE" id="PS51387">
    <property type="entry name" value="FAD_PCMH"/>
    <property type="match status" value="1"/>
</dbReference>
<dbReference type="Pfam" id="PF08031">
    <property type="entry name" value="BBE"/>
    <property type="match status" value="1"/>
</dbReference>
<keyword evidence="3" id="KW-0732">Signal</keyword>
<sequence length="578" mass="62015">MASTKALLLGLIPCAMAAAVGKGNASSSNCRVLPVDAAWPKASVWNKLNETLNGHLIASTPISSVCHNGPLGAYNAQQCASLQATWENTLINHIASPAEILSQVFQNYSCVPFTPQSQPCELGNYANYVVNVTGADDVKAALSFANHNNIRVVIKNTGHDYLGKSTGKGGLSLWTHNLKSKSYIPSYNSSYYKGPAAKLGAGVEGFEAYELARDTGNRVVGGTCPTVGIVGGYSQGGGHSLLSSASGLGSDNVLEWEVVTANGSHLVATPEQNQDLYWALSGGGAGTFAVVLSMTARLHKDSIIGSTLLSFNDSVVGNDAFFDAVAAFHALLPPFLDGNNSFTYSIGNTSFTAYATMPGADLNKTNALLVPFLDDLRKRGITPSNTPKVSTNYYDHFYDFLGPAPYGTATEAPFLTSRIIPRSIVSDQQGIKTLGSLFRNVTQISAGAFAPFYCDSFNVKHQEHPDNAVLPAWRDGFTLCSPAAAWDWKATPEQMHELDVQAGTVVQPMLDAATPGGGIYLNEANRWFKDWKQEFYGTNYERLLKIKNKYDPRSLLYVLTGVGSDAWVEEADGRLCRA</sequence>
<evidence type="ECO:0000256" key="1">
    <source>
        <dbReference type="ARBA" id="ARBA00005466"/>
    </source>
</evidence>
<evidence type="ECO:0000313" key="5">
    <source>
        <dbReference type="EMBL" id="KAF2111958.1"/>
    </source>
</evidence>
<dbReference type="Proteomes" id="UP000799770">
    <property type="component" value="Unassembled WGS sequence"/>
</dbReference>
<dbReference type="EMBL" id="ML977332">
    <property type="protein sequence ID" value="KAF2111958.1"/>
    <property type="molecule type" value="Genomic_DNA"/>
</dbReference>
<gene>
    <name evidence="5" type="ORF">BDV96DRAFT_649326</name>
</gene>